<keyword evidence="3" id="KW-1185">Reference proteome</keyword>
<dbReference type="AlphaFoldDB" id="A0AAQ4EQJ5"/>
<feature type="chain" id="PRO_5042872240" description="Secreted protein 54" evidence="1">
    <location>
        <begin position="19"/>
        <end position="192"/>
    </location>
</feature>
<evidence type="ECO:0008006" key="4">
    <source>
        <dbReference type="Google" id="ProtNLM"/>
    </source>
</evidence>
<evidence type="ECO:0000313" key="3">
    <source>
        <dbReference type="Proteomes" id="UP001321473"/>
    </source>
</evidence>
<proteinExistence type="predicted"/>
<keyword evidence="1" id="KW-0732">Signal</keyword>
<sequence>MRAFLVVCLLSAVCLANARRLAGAGSAKARASGRVFAGAEERGPSGFPGVTYSLGGNIGGQISGNLGTGLDGTGFGNQWGGYGAGFGSPWSGGFYPSGNLGYFPGYFGLYGNNGWNGFYGRPWGGQGYGHELYQNELYPQYVRGYGGNFANRGWNSGFGGVFRTAAGTTPVASGPTGAAASGAAPGVAARLA</sequence>
<evidence type="ECO:0000313" key="2">
    <source>
        <dbReference type="EMBL" id="KAK8777056.1"/>
    </source>
</evidence>
<comment type="caution">
    <text evidence="2">The sequence shown here is derived from an EMBL/GenBank/DDBJ whole genome shotgun (WGS) entry which is preliminary data.</text>
</comment>
<reference evidence="2 3" key="1">
    <citation type="journal article" date="2023" name="Arcadia Sci">
        <title>De novo assembly of a long-read Amblyomma americanum tick genome.</title>
        <authorList>
            <person name="Chou S."/>
            <person name="Poskanzer K.E."/>
            <person name="Rollins M."/>
            <person name="Thuy-Boun P.S."/>
        </authorList>
    </citation>
    <scope>NUCLEOTIDE SEQUENCE [LARGE SCALE GENOMIC DNA]</scope>
    <source>
        <strain evidence="2">F_SG_1</strain>
        <tissue evidence="2">Salivary glands</tissue>
    </source>
</reference>
<accession>A0AAQ4EQJ5</accession>
<gene>
    <name evidence="2" type="ORF">V5799_029598</name>
</gene>
<name>A0AAQ4EQJ5_AMBAM</name>
<evidence type="ECO:0000256" key="1">
    <source>
        <dbReference type="SAM" id="SignalP"/>
    </source>
</evidence>
<dbReference type="EMBL" id="JARKHS020012260">
    <property type="protein sequence ID" value="KAK8777056.1"/>
    <property type="molecule type" value="Genomic_DNA"/>
</dbReference>
<organism evidence="2 3">
    <name type="scientific">Amblyomma americanum</name>
    <name type="common">Lone star tick</name>
    <dbReference type="NCBI Taxonomy" id="6943"/>
    <lineage>
        <taxon>Eukaryota</taxon>
        <taxon>Metazoa</taxon>
        <taxon>Ecdysozoa</taxon>
        <taxon>Arthropoda</taxon>
        <taxon>Chelicerata</taxon>
        <taxon>Arachnida</taxon>
        <taxon>Acari</taxon>
        <taxon>Parasitiformes</taxon>
        <taxon>Ixodida</taxon>
        <taxon>Ixodoidea</taxon>
        <taxon>Ixodidae</taxon>
        <taxon>Amblyomminae</taxon>
        <taxon>Amblyomma</taxon>
    </lineage>
</organism>
<protein>
    <recommendedName>
        <fullName evidence="4">Secreted protein 54</fullName>
    </recommendedName>
</protein>
<feature type="signal peptide" evidence="1">
    <location>
        <begin position="1"/>
        <end position="18"/>
    </location>
</feature>
<dbReference type="Proteomes" id="UP001321473">
    <property type="component" value="Unassembled WGS sequence"/>
</dbReference>